<protein>
    <submittedName>
        <fullName evidence="1">Uncharacterized protein</fullName>
    </submittedName>
</protein>
<proteinExistence type="predicted"/>
<dbReference type="AlphaFoldDB" id="A0A6A4TJC1"/>
<reference evidence="1 2" key="1">
    <citation type="submission" date="2019-06" db="EMBL/GenBank/DDBJ databases">
        <title>Draft genomes of female and male turbot (Scophthalmus maximus).</title>
        <authorList>
            <person name="Xu H."/>
            <person name="Xu X.-W."/>
            <person name="Shao C."/>
            <person name="Chen S."/>
        </authorList>
    </citation>
    <scope>NUCLEOTIDE SEQUENCE [LARGE SCALE GENOMIC DNA]</scope>
    <source>
        <strain evidence="1">Ysfricsl-2016a</strain>
        <tissue evidence="1">Blood</tissue>
    </source>
</reference>
<sequence>MARHNIRQREEGRRGERQQSAIRCKVCSQCDTVLWPRGLNSPSVSQRQMPAHVLPVTNKLIPSTATCAIGLHHPCHYIVGAIRSNRLSDITAKYAKHSWSFASELKEAICPQLNMHDNRRIDSAFKSCPISE</sequence>
<accession>A0A6A4TJC1</accession>
<evidence type="ECO:0000313" key="2">
    <source>
        <dbReference type="Proteomes" id="UP000438429"/>
    </source>
</evidence>
<name>A0A6A4TJC1_SCOMX</name>
<organism evidence="1 2">
    <name type="scientific">Scophthalmus maximus</name>
    <name type="common">Turbot</name>
    <name type="synonym">Psetta maxima</name>
    <dbReference type="NCBI Taxonomy" id="52904"/>
    <lineage>
        <taxon>Eukaryota</taxon>
        <taxon>Metazoa</taxon>
        <taxon>Chordata</taxon>
        <taxon>Craniata</taxon>
        <taxon>Vertebrata</taxon>
        <taxon>Euteleostomi</taxon>
        <taxon>Actinopterygii</taxon>
        <taxon>Neopterygii</taxon>
        <taxon>Teleostei</taxon>
        <taxon>Neoteleostei</taxon>
        <taxon>Acanthomorphata</taxon>
        <taxon>Carangaria</taxon>
        <taxon>Pleuronectiformes</taxon>
        <taxon>Pleuronectoidei</taxon>
        <taxon>Scophthalmidae</taxon>
        <taxon>Scophthalmus</taxon>
    </lineage>
</organism>
<gene>
    <name evidence="1" type="ORF">F2P81_004641</name>
</gene>
<comment type="caution">
    <text evidence="1">The sequence shown here is derived from an EMBL/GenBank/DDBJ whole genome shotgun (WGS) entry which is preliminary data.</text>
</comment>
<evidence type="ECO:0000313" key="1">
    <source>
        <dbReference type="EMBL" id="KAF0043304.1"/>
    </source>
</evidence>
<dbReference type="Proteomes" id="UP000438429">
    <property type="component" value="Unassembled WGS sequence"/>
</dbReference>
<dbReference type="EMBL" id="VEVO01000004">
    <property type="protein sequence ID" value="KAF0043304.1"/>
    <property type="molecule type" value="Genomic_DNA"/>
</dbReference>